<feature type="domain" description="Chorismate-utilising enzyme C-terminal" evidence="1">
    <location>
        <begin position="327"/>
        <end position="367"/>
    </location>
</feature>
<proteinExistence type="predicted"/>
<sequence length="378" mass="42485">MTGFALYRLPYEGQVTLVAQKEGEPLELPSIAALNGQTGFVVAPFSISPSCPLVLIRPDVVQTFPSYRECAFVGAGLLQAVRRPLSSGETTSLNRDTYADDFRRFFAGLSDGRFSKLVLSRCAEVQSEEDAQPLTLFQRACEMYPRMFISLVCTPQSGMWLTATPEILLEGIGNQWRTIALAGTMKLEGDDLLGEGEHMTWSTKNIQEQRYVATYLMNCLERVADDIHEEGPRTVRAANLVHLRSDFTFTLSDNERVGDVLQLLHPTPAVCGLPKQDAYDFILSNEHTPRLYYSGFMGPLNLRHQPSDISPQPSDISPQPSDLRLQTHLYVSLRCMQITDTQYRLYAGGGLLKDSVEEQEWMETEAKMETMRRVLKTQ</sequence>
<dbReference type="InterPro" id="IPR005801">
    <property type="entry name" value="ADC_synthase"/>
</dbReference>
<evidence type="ECO:0000313" key="3">
    <source>
        <dbReference type="Proteomes" id="UP000199134"/>
    </source>
</evidence>
<dbReference type="OrthoDB" id="9806579at2"/>
<organism evidence="2 3">
    <name type="scientific">Prevotella communis</name>
    <dbReference type="NCBI Taxonomy" id="2913614"/>
    <lineage>
        <taxon>Bacteria</taxon>
        <taxon>Pseudomonadati</taxon>
        <taxon>Bacteroidota</taxon>
        <taxon>Bacteroidia</taxon>
        <taxon>Bacteroidales</taxon>
        <taxon>Prevotellaceae</taxon>
        <taxon>Prevotella</taxon>
    </lineage>
</organism>
<comment type="caution">
    <text evidence="2">The sequence shown here is derived from an EMBL/GenBank/DDBJ whole genome shotgun (WGS) entry which is preliminary data.</text>
</comment>
<evidence type="ECO:0000313" key="2">
    <source>
        <dbReference type="EMBL" id="SDN68881.1"/>
    </source>
</evidence>
<dbReference type="Proteomes" id="UP000199134">
    <property type="component" value="Unassembled WGS sequence"/>
</dbReference>
<dbReference type="AlphaFoldDB" id="A0A1H0DFV6"/>
<dbReference type="Pfam" id="PF00425">
    <property type="entry name" value="Chorismate_bind"/>
    <property type="match status" value="2"/>
</dbReference>
<accession>A0A1H0DFV6</accession>
<evidence type="ECO:0000259" key="1">
    <source>
        <dbReference type="Pfam" id="PF00425"/>
    </source>
</evidence>
<dbReference type="SUPFAM" id="SSF56322">
    <property type="entry name" value="ADC synthase"/>
    <property type="match status" value="1"/>
</dbReference>
<name>A0A1H0DFV6_9BACT</name>
<dbReference type="PANTHER" id="PTHR42839:SF2">
    <property type="entry name" value="ISOCHORISMATE SYNTHASE ENTC"/>
    <property type="match status" value="1"/>
</dbReference>
<dbReference type="EMBL" id="FNIW01000002">
    <property type="protein sequence ID" value="SDN68881.1"/>
    <property type="molecule type" value="Genomic_DNA"/>
</dbReference>
<dbReference type="InterPro" id="IPR015890">
    <property type="entry name" value="Chorismate_C"/>
</dbReference>
<feature type="domain" description="Chorismate-utilising enzyme C-terminal" evidence="1">
    <location>
        <begin position="95"/>
        <end position="302"/>
    </location>
</feature>
<dbReference type="Gene3D" id="3.60.120.10">
    <property type="entry name" value="Anthranilate synthase"/>
    <property type="match status" value="1"/>
</dbReference>
<protein>
    <submittedName>
        <fullName evidence="2">Isochorismate synthase</fullName>
    </submittedName>
</protein>
<reference evidence="3" key="1">
    <citation type="submission" date="2016-10" db="EMBL/GenBank/DDBJ databases">
        <authorList>
            <person name="de Groot N.N."/>
        </authorList>
    </citation>
    <scope>NUCLEOTIDE SEQUENCE [LARGE SCALE GENOMIC DNA]</scope>
    <source>
        <strain evidence="3">BP1-145</strain>
    </source>
</reference>
<dbReference type="PANTHER" id="PTHR42839">
    <property type="entry name" value="ISOCHORISMATE SYNTHASE ENTC"/>
    <property type="match status" value="1"/>
</dbReference>
<gene>
    <name evidence="2" type="ORF">SAMN04487900_10242</name>
</gene>
<dbReference type="RefSeq" id="WP_091851418.1">
    <property type="nucleotide sequence ID" value="NZ_FNIW01000002.1"/>
</dbReference>